<organism evidence="2 3">
    <name type="scientific">Plectus sambesii</name>
    <dbReference type="NCBI Taxonomy" id="2011161"/>
    <lineage>
        <taxon>Eukaryota</taxon>
        <taxon>Metazoa</taxon>
        <taxon>Ecdysozoa</taxon>
        <taxon>Nematoda</taxon>
        <taxon>Chromadorea</taxon>
        <taxon>Plectida</taxon>
        <taxon>Plectina</taxon>
        <taxon>Plectoidea</taxon>
        <taxon>Plectidae</taxon>
        <taxon>Plectus</taxon>
    </lineage>
</organism>
<accession>A0A914WS18</accession>
<name>A0A914WS18_9BILA</name>
<keyword evidence="2" id="KW-1185">Reference proteome</keyword>
<dbReference type="AlphaFoldDB" id="A0A914WS18"/>
<sequence length="207" mass="23320">MTTGSGESEIVGGGRRRTANRRKVVVTVGGKRKSLEGGLRSDGWPKRERAGLVPERTDRRRRPFSDTKAPDRRPVFSRSLLSPRLSARLSLPHSHYLPTGLPSPNPSIFQSFIHATRSVSHGQPSLFRFAASSLYKSSQSKKQRRNKALIRGEIKKLSYTLRHKRKQNKSGKTKQITARDKIATKASVFFLNTLVCNERREDVKTAN</sequence>
<protein>
    <submittedName>
        <fullName evidence="3">Uncharacterized protein</fullName>
    </submittedName>
</protein>
<reference evidence="3" key="1">
    <citation type="submission" date="2022-11" db="UniProtKB">
        <authorList>
            <consortium name="WormBaseParasite"/>
        </authorList>
    </citation>
    <scope>IDENTIFICATION</scope>
</reference>
<dbReference type="Proteomes" id="UP000887566">
    <property type="component" value="Unplaced"/>
</dbReference>
<feature type="compositionally biased region" description="Basic residues" evidence="1">
    <location>
        <begin position="14"/>
        <end position="24"/>
    </location>
</feature>
<feature type="region of interest" description="Disordered" evidence="1">
    <location>
        <begin position="1"/>
        <end position="73"/>
    </location>
</feature>
<dbReference type="WBParaSite" id="PSAMB.scaffold4687size13852.g24944.t1">
    <property type="protein sequence ID" value="PSAMB.scaffold4687size13852.g24944.t1"/>
    <property type="gene ID" value="PSAMB.scaffold4687size13852.g24944"/>
</dbReference>
<proteinExistence type="predicted"/>
<evidence type="ECO:0000256" key="1">
    <source>
        <dbReference type="SAM" id="MobiDB-lite"/>
    </source>
</evidence>
<evidence type="ECO:0000313" key="3">
    <source>
        <dbReference type="WBParaSite" id="PSAMB.scaffold4687size13852.g24944.t1"/>
    </source>
</evidence>
<feature type="compositionally biased region" description="Basic and acidic residues" evidence="1">
    <location>
        <begin position="43"/>
        <end position="73"/>
    </location>
</feature>
<evidence type="ECO:0000313" key="2">
    <source>
        <dbReference type="Proteomes" id="UP000887566"/>
    </source>
</evidence>